<accession>A0A9P4X4S2</accession>
<sequence length="167" mass="18125">MTILYIGVSADSVCFGRCTSHNCTKYLALARFRCYCAFAAGSGGGVCCCMYSVPIDLTSQQTDDAVRKSCLASPGTSTAANKKIKKENIGRMDVNCPLLLITNIKPLRRRIQAESLLAWNCHLDWRAGKKGVSGRQISERTALVAISRTTALVSSDTAFVRTHARTV</sequence>
<keyword evidence="2" id="KW-1185">Reference proteome</keyword>
<protein>
    <submittedName>
        <fullName evidence="1">Uncharacterized protein</fullName>
    </submittedName>
</protein>
<comment type="caution">
    <text evidence="1">The sequence shown here is derived from an EMBL/GenBank/DDBJ whole genome shotgun (WGS) entry which is preliminary data.</text>
</comment>
<name>A0A9P4X4S2_9HYPO</name>
<proteinExistence type="predicted"/>
<dbReference type="AlphaFoldDB" id="A0A9P4X4S2"/>
<gene>
    <name evidence="1" type="ORF">CFAM422_011214</name>
</gene>
<dbReference type="Proteomes" id="UP000801864">
    <property type="component" value="Unassembled WGS sequence"/>
</dbReference>
<organism evidence="1 2">
    <name type="scientific">Trichoderma lentiforme</name>
    <dbReference type="NCBI Taxonomy" id="1567552"/>
    <lineage>
        <taxon>Eukaryota</taxon>
        <taxon>Fungi</taxon>
        <taxon>Dikarya</taxon>
        <taxon>Ascomycota</taxon>
        <taxon>Pezizomycotina</taxon>
        <taxon>Sordariomycetes</taxon>
        <taxon>Hypocreomycetidae</taxon>
        <taxon>Hypocreales</taxon>
        <taxon>Hypocreaceae</taxon>
        <taxon>Trichoderma</taxon>
    </lineage>
</organism>
<evidence type="ECO:0000313" key="1">
    <source>
        <dbReference type="EMBL" id="KAF3060535.1"/>
    </source>
</evidence>
<reference evidence="1 2" key="1">
    <citation type="submission" date="2018-06" db="EMBL/GenBank/DDBJ databases">
        <title>Genome analysis of cellulolytic fungus Trichoderma lentiforme CFAM-422.</title>
        <authorList>
            <person name="Steindorff A.S."/>
            <person name="Formighieri E.F."/>
            <person name="Midorikawa G.E.O."/>
            <person name="Tamietti M.S."/>
            <person name="Ramos E.Z."/>
            <person name="Silva A.S."/>
            <person name="Bon E.P.S."/>
            <person name="Mendes T.D."/>
            <person name="Damaso M.C.T."/>
            <person name="Favaro L.C.L."/>
        </authorList>
    </citation>
    <scope>NUCLEOTIDE SEQUENCE [LARGE SCALE GENOMIC DNA]</scope>
    <source>
        <strain evidence="1 2">CFAM-422</strain>
    </source>
</reference>
<evidence type="ECO:0000313" key="2">
    <source>
        <dbReference type="Proteomes" id="UP000801864"/>
    </source>
</evidence>
<dbReference type="EMBL" id="QLNT01000023">
    <property type="protein sequence ID" value="KAF3060535.1"/>
    <property type="molecule type" value="Genomic_DNA"/>
</dbReference>